<organism evidence="7 8">
    <name type="scientific">Aspergillus saccharolyticus JOP 1030-1</name>
    <dbReference type="NCBI Taxonomy" id="1450539"/>
    <lineage>
        <taxon>Eukaryota</taxon>
        <taxon>Fungi</taxon>
        <taxon>Dikarya</taxon>
        <taxon>Ascomycota</taxon>
        <taxon>Pezizomycotina</taxon>
        <taxon>Eurotiomycetes</taxon>
        <taxon>Eurotiomycetidae</taxon>
        <taxon>Eurotiales</taxon>
        <taxon>Aspergillaceae</taxon>
        <taxon>Aspergillus</taxon>
        <taxon>Aspergillus subgen. Circumdati</taxon>
    </lineage>
</organism>
<dbReference type="GeneID" id="37078365"/>
<evidence type="ECO:0000256" key="2">
    <source>
        <dbReference type="ARBA" id="ARBA00022448"/>
    </source>
</evidence>
<feature type="transmembrane region" description="Helical" evidence="6">
    <location>
        <begin position="20"/>
        <end position="39"/>
    </location>
</feature>
<evidence type="ECO:0008006" key="9">
    <source>
        <dbReference type="Google" id="ProtNLM"/>
    </source>
</evidence>
<feature type="transmembrane region" description="Helical" evidence="6">
    <location>
        <begin position="196"/>
        <end position="219"/>
    </location>
</feature>
<dbReference type="AlphaFoldDB" id="A0A318ZQE5"/>
<evidence type="ECO:0000313" key="7">
    <source>
        <dbReference type="EMBL" id="PYH48855.1"/>
    </source>
</evidence>
<dbReference type="PANTHER" id="PTHR43791">
    <property type="entry name" value="PERMEASE-RELATED"/>
    <property type="match status" value="1"/>
</dbReference>
<evidence type="ECO:0000256" key="6">
    <source>
        <dbReference type="SAM" id="Phobius"/>
    </source>
</evidence>
<dbReference type="EMBL" id="KZ821220">
    <property type="protein sequence ID" value="PYH48855.1"/>
    <property type="molecule type" value="Genomic_DNA"/>
</dbReference>
<keyword evidence="4 6" id="KW-1133">Transmembrane helix</keyword>
<sequence>MLITTMWYTRREQSVQIGLWYTANGLGIALGGLLGYGIGQIKGIPNGGISNFGTLIIKGLGYSTLVTHLMQIPYGVLMALAFWPVCTSTTDSKTDDVYLSLSPCNQHRWSILSGFRAPRNSVARLICHYLTGSINAAFVLILSMQIANTAGASATCLSLSVLDAPGDELSSRLMTLYGNIAGPFFYKTSQALTYELGIWSMIVCHLLEVVLISTLGLLLRWDEPTPRSDPASS</sequence>
<dbReference type="STRING" id="1450539.A0A318ZQE5"/>
<name>A0A318ZQE5_9EURO</name>
<protein>
    <recommendedName>
        <fullName evidence="9">MFS general substrate transporter</fullName>
    </recommendedName>
</protein>
<accession>A0A318ZQE5</accession>
<keyword evidence="5 6" id="KW-0472">Membrane</keyword>
<dbReference type="Proteomes" id="UP000248349">
    <property type="component" value="Unassembled WGS sequence"/>
</dbReference>
<evidence type="ECO:0000256" key="1">
    <source>
        <dbReference type="ARBA" id="ARBA00004141"/>
    </source>
</evidence>
<evidence type="ECO:0000256" key="4">
    <source>
        <dbReference type="ARBA" id="ARBA00022989"/>
    </source>
</evidence>
<feature type="transmembrane region" description="Helical" evidence="6">
    <location>
        <begin position="60"/>
        <end position="83"/>
    </location>
</feature>
<evidence type="ECO:0000256" key="5">
    <source>
        <dbReference type="ARBA" id="ARBA00023136"/>
    </source>
</evidence>
<dbReference type="PANTHER" id="PTHR43791:SF26">
    <property type="entry name" value="ALLANTOATE TRANSPORTER, PUTATIVE (AFU_ORTHOLOGUE AFUA_5G09470)-RELATED"/>
    <property type="match status" value="1"/>
</dbReference>
<keyword evidence="3 6" id="KW-0812">Transmembrane</keyword>
<evidence type="ECO:0000256" key="3">
    <source>
        <dbReference type="ARBA" id="ARBA00022692"/>
    </source>
</evidence>
<keyword evidence="2" id="KW-0813">Transport</keyword>
<dbReference type="RefSeq" id="XP_025434837.1">
    <property type="nucleotide sequence ID" value="XM_025577136.1"/>
</dbReference>
<evidence type="ECO:0000313" key="8">
    <source>
        <dbReference type="Proteomes" id="UP000248349"/>
    </source>
</evidence>
<comment type="subcellular location">
    <subcellularLocation>
        <location evidence="1">Membrane</location>
        <topology evidence="1">Multi-pass membrane protein</topology>
    </subcellularLocation>
</comment>
<reference evidence="7 8" key="1">
    <citation type="submission" date="2016-12" db="EMBL/GenBank/DDBJ databases">
        <title>The genomes of Aspergillus section Nigri reveals drivers in fungal speciation.</title>
        <authorList>
            <consortium name="DOE Joint Genome Institute"/>
            <person name="Vesth T.C."/>
            <person name="Nybo J."/>
            <person name="Theobald S."/>
            <person name="Brandl J."/>
            <person name="Frisvad J.C."/>
            <person name="Nielsen K.F."/>
            <person name="Lyhne E.K."/>
            <person name="Kogle M.E."/>
            <person name="Kuo A."/>
            <person name="Riley R."/>
            <person name="Clum A."/>
            <person name="Nolan M."/>
            <person name="Lipzen A."/>
            <person name="Salamov A."/>
            <person name="Henrissat B."/>
            <person name="Wiebenga A."/>
            <person name="De Vries R.P."/>
            <person name="Grigoriev I.V."/>
            <person name="Mortensen U.H."/>
            <person name="Andersen M.R."/>
            <person name="Baker S.E."/>
        </authorList>
    </citation>
    <scope>NUCLEOTIDE SEQUENCE [LARGE SCALE GENOMIC DNA]</scope>
    <source>
        <strain evidence="7 8">JOP 1030-1</strain>
    </source>
</reference>
<dbReference type="OrthoDB" id="6730379at2759"/>
<dbReference type="GO" id="GO:0022857">
    <property type="term" value="F:transmembrane transporter activity"/>
    <property type="evidence" value="ECO:0007669"/>
    <property type="project" value="TreeGrafter"/>
</dbReference>
<keyword evidence="8" id="KW-1185">Reference proteome</keyword>
<gene>
    <name evidence="7" type="ORF">BP01DRAFT_379246</name>
</gene>
<proteinExistence type="predicted"/>
<dbReference type="GO" id="GO:0016020">
    <property type="term" value="C:membrane"/>
    <property type="evidence" value="ECO:0007669"/>
    <property type="project" value="UniProtKB-SubCell"/>
</dbReference>